<dbReference type="InterPro" id="IPR012132">
    <property type="entry name" value="GMC_OxRdtase"/>
</dbReference>
<evidence type="ECO:0000256" key="1">
    <source>
        <dbReference type="ARBA" id="ARBA00001974"/>
    </source>
</evidence>
<dbReference type="InterPro" id="IPR007867">
    <property type="entry name" value="GMC_OxRtase_C"/>
</dbReference>
<accession>A0ABR3FBC1</accession>
<dbReference type="InterPro" id="IPR036188">
    <property type="entry name" value="FAD/NAD-bd_sf"/>
</dbReference>
<proteinExistence type="inferred from homology"/>
<feature type="domain" description="Glucose-methanol-choline oxidoreductase N-terminal" evidence="5">
    <location>
        <begin position="305"/>
        <end position="319"/>
    </location>
</feature>
<dbReference type="PANTHER" id="PTHR11552">
    <property type="entry name" value="GLUCOSE-METHANOL-CHOLINE GMC OXIDOREDUCTASE"/>
    <property type="match status" value="1"/>
</dbReference>
<evidence type="ECO:0000256" key="2">
    <source>
        <dbReference type="ARBA" id="ARBA00010790"/>
    </source>
</evidence>
<evidence type="ECO:0000313" key="6">
    <source>
        <dbReference type="EMBL" id="KAL0572601.1"/>
    </source>
</evidence>
<evidence type="ECO:0000256" key="4">
    <source>
        <dbReference type="ARBA" id="ARBA00022827"/>
    </source>
</evidence>
<dbReference type="Gene3D" id="3.50.50.60">
    <property type="entry name" value="FAD/NAD(P)-binding domain"/>
    <property type="match status" value="2"/>
</dbReference>
<dbReference type="Pfam" id="PF05199">
    <property type="entry name" value="GMC_oxred_C"/>
    <property type="match status" value="1"/>
</dbReference>
<organism evidence="6 7">
    <name type="scientific">Marasmius crinis-equi</name>
    <dbReference type="NCBI Taxonomy" id="585013"/>
    <lineage>
        <taxon>Eukaryota</taxon>
        <taxon>Fungi</taxon>
        <taxon>Dikarya</taxon>
        <taxon>Basidiomycota</taxon>
        <taxon>Agaricomycotina</taxon>
        <taxon>Agaricomycetes</taxon>
        <taxon>Agaricomycetidae</taxon>
        <taxon>Agaricales</taxon>
        <taxon>Marasmiineae</taxon>
        <taxon>Marasmiaceae</taxon>
        <taxon>Marasmius</taxon>
    </lineage>
</organism>
<dbReference type="SUPFAM" id="SSF54373">
    <property type="entry name" value="FAD-linked reductases, C-terminal domain"/>
    <property type="match status" value="1"/>
</dbReference>
<dbReference type="PROSITE" id="PS00624">
    <property type="entry name" value="GMC_OXRED_2"/>
    <property type="match status" value="1"/>
</dbReference>
<evidence type="ECO:0000313" key="7">
    <source>
        <dbReference type="Proteomes" id="UP001465976"/>
    </source>
</evidence>
<dbReference type="Gene3D" id="3.30.560.10">
    <property type="entry name" value="Glucose Oxidase, domain 3"/>
    <property type="match status" value="2"/>
</dbReference>
<comment type="similarity">
    <text evidence="2">Belongs to the GMC oxidoreductase family.</text>
</comment>
<protein>
    <recommendedName>
        <fullName evidence="5">Glucose-methanol-choline oxidoreductase N-terminal domain-containing protein</fullName>
    </recommendedName>
</protein>
<keyword evidence="4" id="KW-0274">FAD</keyword>
<dbReference type="SUPFAM" id="SSF51905">
    <property type="entry name" value="FAD/NAD(P)-binding domain"/>
    <property type="match status" value="1"/>
</dbReference>
<reference evidence="6 7" key="1">
    <citation type="submission" date="2024-02" db="EMBL/GenBank/DDBJ databases">
        <title>A draft genome for the cacao thread blight pathogen Marasmius crinis-equi.</title>
        <authorList>
            <person name="Cohen S.P."/>
            <person name="Baruah I.K."/>
            <person name="Amoako-Attah I."/>
            <person name="Bukari Y."/>
            <person name="Meinhardt L.W."/>
            <person name="Bailey B.A."/>
        </authorList>
    </citation>
    <scope>NUCLEOTIDE SEQUENCE [LARGE SCALE GENOMIC DNA]</scope>
    <source>
        <strain evidence="6 7">GH-76</strain>
    </source>
</reference>
<dbReference type="Proteomes" id="UP001465976">
    <property type="component" value="Unassembled WGS sequence"/>
</dbReference>
<dbReference type="Pfam" id="PF00732">
    <property type="entry name" value="GMC_oxred_N"/>
    <property type="match status" value="2"/>
</dbReference>
<dbReference type="PIRSF" id="PIRSF000137">
    <property type="entry name" value="Alcohol_oxidase"/>
    <property type="match status" value="1"/>
</dbReference>
<dbReference type="InterPro" id="IPR000172">
    <property type="entry name" value="GMC_OxRdtase_N"/>
</dbReference>
<comment type="caution">
    <text evidence="6">The sequence shown here is derived from an EMBL/GenBank/DDBJ whole genome shotgun (WGS) entry which is preliminary data.</text>
</comment>
<gene>
    <name evidence="6" type="ORF">V5O48_009362</name>
</gene>
<dbReference type="EMBL" id="JBAHYK010000609">
    <property type="protein sequence ID" value="KAL0572601.1"/>
    <property type="molecule type" value="Genomic_DNA"/>
</dbReference>
<evidence type="ECO:0000259" key="5">
    <source>
        <dbReference type="PROSITE" id="PS00624"/>
    </source>
</evidence>
<comment type="cofactor">
    <cofactor evidence="1">
        <name>FAD</name>
        <dbReference type="ChEBI" id="CHEBI:57692"/>
    </cofactor>
</comment>
<dbReference type="PANTHER" id="PTHR11552:SF147">
    <property type="entry name" value="CHOLINE DEHYDROGENASE, MITOCHONDRIAL"/>
    <property type="match status" value="1"/>
</dbReference>
<keyword evidence="7" id="KW-1185">Reference proteome</keyword>
<name>A0ABR3FBC1_9AGAR</name>
<evidence type="ECO:0000256" key="3">
    <source>
        <dbReference type="ARBA" id="ARBA00022630"/>
    </source>
</evidence>
<keyword evidence="3" id="KW-0285">Flavoprotein</keyword>
<sequence>MASLTAKSISSHLSALNILQSHDNGKKLLSALSFVLLILYYAAKKTQRKLFYAASEVGSTDGLTKVENEFDIIVVGGGTSGCALAARLSEDPAIRVLLLEAGGSGKALPLTRMPSGFGQLFWSNHVFPLYTVPQSFANGQKIFWPRAKMLGGCSSINAQMAQYGAPEDFDEWARHVGDDSWSWKNLQKYFRKFERYVPDPRYPEVDASARGKSGPVRVGYFNTVTKSAKAFVESCIKVGIPFVPDFNGPNGTMGTSRVATNSTVTRILFDTVNGETRAVGVEYASSALGPKYRSRARKEVVISAGAVHSPHILMLSGVGPAEQLKAHGIPVVKDLPGVGSNLVDHCVFDVSFKDKHDDSAMFLKPKSLSDVWKVIRALVQYRVLGSGGPLAMNFGESAAFVRSDDPTLFPSSDFPKELEDSTSSKNSPDLEIFTTPFAYKDHGATFFDVHTRALHVYLLRPLSRGTISLQSDNPFDFPVINPNYLQSPEDVEKLMRGVRLCLRIAQAEPLRGYIDHSIRRDDLDQDLHLKSDEELRKLARERVETVYHPTSTCRMAPLEQNGVVDSKLRVHGIKGLRVCDTSFFPWIISGHTAGACFAAAEKLADEIKAEF</sequence>